<protein>
    <submittedName>
        <fullName evidence="10">Wzz/FepE/Etk N-terminal domain-containing protein</fullName>
    </submittedName>
</protein>
<evidence type="ECO:0000256" key="7">
    <source>
        <dbReference type="SAM" id="Phobius"/>
    </source>
</evidence>
<evidence type="ECO:0000256" key="3">
    <source>
        <dbReference type="ARBA" id="ARBA00022475"/>
    </source>
</evidence>
<evidence type="ECO:0000259" key="8">
    <source>
        <dbReference type="Pfam" id="PF02706"/>
    </source>
</evidence>
<evidence type="ECO:0000256" key="1">
    <source>
        <dbReference type="ARBA" id="ARBA00004651"/>
    </source>
</evidence>
<evidence type="ECO:0000313" key="11">
    <source>
        <dbReference type="Proteomes" id="UP001218246"/>
    </source>
</evidence>
<keyword evidence="5 7" id="KW-1133">Transmembrane helix</keyword>
<reference evidence="10 11" key="1">
    <citation type="submission" date="2023-04" db="EMBL/GenBank/DDBJ databases">
        <title>Ectobacillus antri isolated from activated sludge.</title>
        <authorList>
            <person name="Yan P."/>
            <person name="Liu X."/>
        </authorList>
    </citation>
    <scope>NUCLEOTIDE SEQUENCE [LARGE SCALE GENOMIC DNA]</scope>
    <source>
        <strain evidence="10 11">C18H</strain>
    </source>
</reference>
<keyword evidence="11" id="KW-1185">Reference proteome</keyword>
<comment type="subcellular location">
    <subcellularLocation>
        <location evidence="1">Cell membrane</location>
        <topology evidence="1">Multi-pass membrane protein</topology>
    </subcellularLocation>
</comment>
<dbReference type="Proteomes" id="UP001218246">
    <property type="component" value="Unassembled WGS sequence"/>
</dbReference>
<dbReference type="InterPro" id="IPR003856">
    <property type="entry name" value="LPS_length_determ_N"/>
</dbReference>
<evidence type="ECO:0000256" key="5">
    <source>
        <dbReference type="ARBA" id="ARBA00022989"/>
    </source>
</evidence>
<keyword evidence="4 7" id="KW-0812">Transmembrane</keyword>
<evidence type="ECO:0000313" key="10">
    <source>
        <dbReference type="EMBL" id="MDG5755499.1"/>
    </source>
</evidence>
<feature type="domain" description="Polysaccharide chain length determinant N-terminal" evidence="8">
    <location>
        <begin position="3"/>
        <end position="94"/>
    </location>
</feature>
<dbReference type="EMBL" id="JARULN010000030">
    <property type="protein sequence ID" value="MDG5755499.1"/>
    <property type="molecule type" value="Genomic_DNA"/>
</dbReference>
<comment type="caution">
    <text evidence="10">The sequence shown here is derived from an EMBL/GenBank/DDBJ whole genome shotgun (WGS) entry which is preliminary data.</text>
</comment>
<evidence type="ECO:0000259" key="9">
    <source>
        <dbReference type="Pfam" id="PF13807"/>
    </source>
</evidence>
<evidence type="ECO:0000256" key="4">
    <source>
        <dbReference type="ARBA" id="ARBA00022692"/>
    </source>
</evidence>
<name>A0ABT6H8B0_9BACI</name>
<gene>
    <name evidence="10" type="ORF">P6P90_16510</name>
</gene>
<dbReference type="Pfam" id="PF02706">
    <property type="entry name" value="Wzz"/>
    <property type="match status" value="1"/>
</dbReference>
<dbReference type="InterPro" id="IPR050445">
    <property type="entry name" value="Bact_polysacc_biosynth/exp"/>
</dbReference>
<feature type="transmembrane region" description="Helical" evidence="7">
    <location>
        <begin position="18"/>
        <end position="40"/>
    </location>
</feature>
<evidence type="ECO:0000256" key="6">
    <source>
        <dbReference type="ARBA" id="ARBA00023136"/>
    </source>
</evidence>
<evidence type="ECO:0000256" key="2">
    <source>
        <dbReference type="ARBA" id="ARBA00006683"/>
    </source>
</evidence>
<dbReference type="PANTHER" id="PTHR32309">
    <property type="entry name" value="TYROSINE-PROTEIN KINASE"/>
    <property type="match status" value="1"/>
</dbReference>
<dbReference type="RefSeq" id="WP_278018666.1">
    <property type="nucleotide sequence ID" value="NZ_JARRRY010000030.1"/>
</dbReference>
<keyword evidence="3" id="KW-1003">Cell membrane</keyword>
<keyword evidence="6 7" id="KW-0472">Membrane</keyword>
<sequence>MEETISLKELFLVLRKRIFMIIIITFSAALVSSIFSFYFITPTFESSTQILVNQKKKEANIVQYNEVQTNVQLVNTYSVIIKSPAILEKVKNELQLDTSIGALNGKITVASEKDSQVFSVTVQDTDPKQATAIANKIAEVFQQEIMNIMSVDNVTILSKADVAEGQAPIKPKPLLNVAIAMVVGMMVSVGLVFLVEYLDNTVKTEQDVEQIIGLPVLGIITHMEEIKQDITTTVVKRGQNLGA</sequence>
<proteinExistence type="inferred from homology"/>
<feature type="domain" description="Tyrosine-protein kinase G-rich" evidence="9">
    <location>
        <begin position="131"/>
        <end position="194"/>
    </location>
</feature>
<accession>A0ABT6H8B0</accession>
<dbReference type="InterPro" id="IPR032807">
    <property type="entry name" value="GNVR"/>
</dbReference>
<organism evidence="10 11">
    <name type="scientific">Ectobacillus antri</name>
    <dbReference type="NCBI Taxonomy" id="2486280"/>
    <lineage>
        <taxon>Bacteria</taxon>
        <taxon>Bacillati</taxon>
        <taxon>Bacillota</taxon>
        <taxon>Bacilli</taxon>
        <taxon>Bacillales</taxon>
        <taxon>Bacillaceae</taxon>
        <taxon>Ectobacillus</taxon>
    </lineage>
</organism>
<dbReference type="PANTHER" id="PTHR32309:SF13">
    <property type="entry name" value="FERRIC ENTEROBACTIN TRANSPORT PROTEIN FEPE"/>
    <property type="match status" value="1"/>
</dbReference>
<dbReference type="Pfam" id="PF13807">
    <property type="entry name" value="GNVR"/>
    <property type="match status" value="1"/>
</dbReference>
<feature type="transmembrane region" description="Helical" evidence="7">
    <location>
        <begin position="174"/>
        <end position="195"/>
    </location>
</feature>
<comment type="similarity">
    <text evidence="2">Belongs to the CpsC/CapA family.</text>
</comment>